<keyword evidence="4 7" id="KW-0472">Membrane</keyword>
<dbReference type="Proteomes" id="UP000219974">
    <property type="component" value="Chromosome 9"/>
</dbReference>
<sequence length="1416" mass="163163">MENPLKNFNFLNTNFESFGYFFIIINIFVAIISIYFIRYIKKFPKKNFKNTENSLSKDDFFIYERKTGLLEKFDLKEISKNIWDGNYKDSCEGSSIDDVSEITLDTESSNCDTCYNSENIKIKKYLKINEELNDIKDDLGIIDIELKKLLEKEKNLNINDINNILNSTNYESKHIDESNKVFNRSNNITDKDHTKNDINANLTNPTNIINTLSDYSTIKKYSIIKETDRSTESIYNVKHDNTCHDLKASNLASNYNNEIKYNSIDKSINQLQIYEKNLNEHIIQDSVEKDNNLCLNQLLETSEKPSKVIEARNANITAYNMDDNKIDHLEKYEQNEKIKNDENYSEGKEKSNKKLGGKLSKFKKTNKESSFVGLIYGLFNGNKKNVKVKESQNEEIKNTENFKYSTNKLKDNSDTSIPNTSDATIDADNDKENHSVSLEITDNDKIYHEKLSYFTAKAENKEAENVDVENTDVENIDVKNKEAENIDVKNKEAKNIDVKNKEAENVDVENKEAENIDVKNKEAENVDVENKEAENIDVKNKEAENVDVKNKEAENVDVKNKEAENVDVENTDVKNIDVENKNIDRLSNEQIEYSINRKINNEYIKDIENIAQNEVREISKNKKSENDVINCINAKESINISNNSNYKKTELANKHIYSQMENIINNEKVSNSISEQRSIDNATKTENGLILKASKKSLSENIQNKQNSTIITKTKDPNKNGSIINIYRYYDRANGNSSANNSFEKEEKTNLCIKGSEKLSLERDAKLYSNIDDSNKRNSRTNICITNSEDHSNDKESNSDVYINGSENSSSKESSKLGSYFKGSEYSMREEESRTNLHVNDSEYTSIKKMSRMASYINGSEKTLSKKDLKMASHIKPEKTLSKKDLKINYHINTSEKILSEKNLEIDSNINNSEKTLNKKDFKIDSNINKSEKALSKKGLKIDSYINKPEKTLSKKGLKIDSHINKSEEILSESDTKRDCYVKGSKNTLSERCLKRGSYISDLETNSIHKEVKMNPHINDSKEVVSEQVRKENAFFTSSYKCGNEKISKGSNNELTINDLNDTQSENSGCEESSRNFNIMNNSDNILNEKKNYELEDINSLNDPSIIESSGKSSKQIKKLKEYFVDENINLSTLNDSKNNISAETNKNTIENSQQLKIYDFKHLKEKYKLQKEKKEQELIQFQNNLKNEFIELNEIRKNQKKSLENTQENSTNNIQGIINNTNNNNNTLEISSQNSRIIYDQGNIDIGTKTKPYEYTKHSTNTDILNFEKKKIDESENLKKWKSHIISKKYEEDWLSSDVLLSCFLNFIKLKKYVNIAELSVKFQTTTEDIREKLEELETLDMINGVLDEKGNYIYLSQDEINKLCLEIQTNGEVDTHEDFVNICNKIISLSINEADMKKLKEEEEKIIIAKTDIF</sequence>
<evidence type="ECO:0008006" key="10">
    <source>
        <dbReference type="Google" id="ProtNLM"/>
    </source>
</evidence>
<organism evidence="8 9">
    <name type="scientific">Plasmodium berghei</name>
    <dbReference type="NCBI Taxonomy" id="5821"/>
    <lineage>
        <taxon>Eukaryota</taxon>
        <taxon>Sar</taxon>
        <taxon>Alveolata</taxon>
        <taxon>Apicomplexa</taxon>
        <taxon>Aconoidasida</taxon>
        <taxon>Haemosporida</taxon>
        <taxon>Plasmodiidae</taxon>
        <taxon>Plasmodium</taxon>
        <taxon>Plasmodium (Vinckeia)</taxon>
    </lineage>
</organism>
<feature type="region of interest" description="Disordered" evidence="6">
    <location>
        <begin position="784"/>
        <end position="818"/>
    </location>
</feature>
<dbReference type="SUPFAM" id="SSF46785">
    <property type="entry name" value="Winged helix' DNA-binding domain"/>
    <property type="match status" value="1"/>
</dbReference>
<name>A0A1D3SA24_PLABE</name>
<gene>
    <name evidence="8" type="ORF">PBSP11RLL_000199000</name>
</gene>
<comment type="subcellular location">
    <subcellularLocation>
        <location evidence="1">Membrane</location>
        <topology evidence="1">Single-pass membrane protein</topology>
    </subcellularLocation>
</comment>
<evidence type="ECO:0000256" key="4">
    <source>
        <dbReference type="ARBA" id="ARBA00023136"/>
    </source>
</evidence>
<feature type="transmembrane region" description="Helical" evidence="7">
    <location>
        <begin position="20"/>
        <end position="40"/>
    </location>
</feature>
<evidence type="ECO:0000313" key="9">
    <source>
        <dbReference type="Proteomes" id="UP000219974"/>
    </source>
</evidence>
<dbReference type="Gene3D" id="1.10.10.10">
    <property type="entry name" value="Winged helix-like DNA-binding domain superfamily/Winged helix DNA-binding domain"/>
    <property type="match status" value="1"/>
</dbReference>
<dbReference type="InterPro" id="IPR019153">
    <property type="entry name" value="DDRGK_dom-contain"/>
</dbReference>
<feature type="coiled-coil region" evidence="5">
    <location>
        <begin position="1165"/>
        <end position="1210"/>
    </location>
</feature>
<dbReference type="InterPro" id="IPR036390">
    <property type="entry name" value="WH_DNA-bd_sf"/>
</dbReference>
<proteinExistence type="predicted"/>
<evidence type="ECO:0000256" key="5">
    <source>
        <dbReference type="SAM" id="Coils"/>
    </source>
</evidence>
<dbReference type="Pfam" id="PF09756">
    <property type="entry name" value="DDRGK"/>
    <property type="match status" value="1"/>
</dbReference>
<evidence type="ECO:0000256" key="7">
    <source>
        <dbReference type="SAM" id="Phobius"/>
    </source>
</evidence>
<dbReference type="InterPro" id="IPR036388">
    <property type="entry name" value="WH-like_DNA-bd_sf"/>
</dbReference>
<evidence type="ECO:0000256" key="2">
    <source>
        <dbReference type="ARBA" id="ARBA00022692"/>
    </source>
</evidence>
<accession>A0A1D3SA24</accession>
<feature type="region of interest" description="Disordered" evidence="6">
    <location>
        <begin position="407"/>
        <end position="428"/>
    </location>
</feature>
<feature type="compositionally biased region" description="Polar residues" evidence="6">
    <location>
        <begin position="414"/>
        <end position="423"/>
    </location>
</feature>
<evidence type="ECO:0000256" key="1">
    <source>
        <dbReference type="ARBA" id="ARBA00004167"/>
    </source>
</evidence>
<feature type="compositionally biased region" description="Basic and acidic residues" evidence="6">
    <location>
        <begin position="788"/>
        <end position="798"/>
    </location>
</feature>
<dbReference type="SMART" id="SM01128">
    <property type="entry name" value="DDRGK"/>
    <property type="match status" value="1"/>
</dbReference>
<feature type="compositionally biased region" description="Low complexity" evidence="6">
    <location>
        <begin position="804"/>
        <end position="818"/>
    </location>
</feature>
<feature type="coiled-coil region" evidence="5">
    <location>
        <begin position="491"/>
        <end position="556"/>
    </location>
</feature>
<keyword evidence="2 7" id="KW-0812">Transmembrane</keyword>
<dbReference type="VEuPathDB" id="PlasmoDB:PBANKA_0927700"/>
<protein>
    <recommendedName>
        <fullName evidence="10">DDRGK domain-containing protein</fullName>
    </recommendedName>
</protein>
<evidence type="ECO:0000256" key="3">
    <source>
        <dbReference type="ARBA" id="ARBA00022989"/>
    </source>
</evidence>
<keyword evidence="5" id="KW-0175">Coiled coil</keyword>
<keyword evidence="3 7" id="KW-1133">Transmembrane helix</keyword>
<dbReference type="EMBL" id="LT608273">
    <property type="protein sequence ID" value="SCO60404.1"/>
    <property type="molecule type" value="Genomic_DNA"/>
</dbReference>
<evidence type="ECO:0000256" key="6">
    <source>
        <dbReference type="SAM" id="MobiDB-lite"/>
    </source>
</evidence>
<evidence type="ECO:0000313" key="8">
    <source>
        <dbReference type="EMBL" id="SCO60404.1"/>
    </source>
</evidence>
<dbReference type="GO" id="GO:0016020">
    <property type="term" value="C:membrane"/>
    <property type="evidence" value="ECO:0007669"/>
    <property type="project" value="UniProtKB-SubCell"/>
</dbReference>
<reference evidence="8 9" key="1">
    <citation type="submission" date="2016-08" db="EMBL/GenBank/DDBJ databases">
        <authorList>
            <consortium name="Pathogen Informatics"/>
        </authorList>
    </citation>
    <scope>NUCLEOTIDE SEQUENCE [LARGE SCALE GENOMIC DNA]</scope>
    <source>
        <strain evidence="8 9">SP11 RLL</strain>
    </source>
</reference>